<dbReference type="GO" id="GO:0001664">
    <property type="term" value="F:G protein-coupled receptor binding"/>
    <property type="evidence" value="ECO:0007669"/>
    <property type="project" value="TreeGrafter"/>
</dbReference>
<keyword evidence="6 9" id="KW-0807">Transducer</keyword>
<dbReference type="CDD" id="cd00066">
    <property type="entry name" value="G-alpha"/>
    <property type="match status" value="1"/>
</dbReference>
<dbReference type="GO" id="GO:0005834">
    <property type="term" value="C:heterotrimeric G-protein complex"/>
    <property type="evidence" value="ECO:0007669"/>
    <property type="project" value="UniProtKB-UniRule"/>
</dbReference>
<evidence type="ECO:0000256" key="5">
    <source>
        <dbReference type="ARBA" id="ARBA00023134"/>
    </source>
</evidence>
<comment type="subcellular location">
    <subcellularLocation>
        <location evidence="9">Cell membrane</location>
    </subcellularLocation>
</comment>
<gene>
    <name evidence="11" type="ORF">CTOB1V02_LOCUS2709</name>
</gene>
<dbReference type="Gene3D" id="1.10.400.10">
    <property type="entry name" value="GI Alpha 1, domain 2-like"/>
    <property type="match status" value="1"/>
</dbReference>
<feature type="binding site" evidence="7">
    <location>
        <begin position="213"/>
        <end position="217"/>
    </location>
    <ligand>
        <name>GTP</name>
        <dbReference type="ChEBI" id="CHEBI:37565"/>
    </ligand>
</feature>
<evidence type="ECO:0000256" key="2">
    <source>
        <dbReference type="ARBA" id="ARBA00022723"/>
    </source>
</evidence>
<dbReference type="GO" id="GO:0046872">
    <property type="term" value="F:metal ion binding"/>
    <property type="evidence" value="ECO:0007669"/>
    <property type="project" value="UniProtKB-UniRule"/>
</dbReference>
<dbReference type="SMART" id="SM00275">
    <property type="entry name" value="G_alpha"/>
    <property type="match status" value="1"/>
</dbReference>
<feature type="binding site" evidence="7">
    <location>
        <begin position="282"/>
        <end position="285"/>
    </location>
    <ligand>
        <name>GTP</name>
        <dbReference type="ChEBI" id="CHEBI:37565"/>
    </ligand>
</feature>
<evidence type="ECO:0000256" key="1">
    <source>
        <dbReference type="ARBA" id="ARBA00007172"/>
    </source>
</evidence>
<dbReference type="InterPro" id="IPR011025">
    <property type="entry name" value="GproteinA_insert"/>
</dbReference>
<dbReference type="Gene3D" id="3.40.50.300">
    <property type="entry name" value="P-loop containing nucleotide triphosphate hydrolases"/>
    <property type="match status" value="1"/>
</dbReference>
<dbReference type="InterPro" id="IPR000367">
    <property type="entry name" value="Gprotein_alpha_S"/>
</dbReference>
<keyword evidence="5 7" id="KW-0342">GTP-binding</keyword>
<comment type="similarity">
    <text evidence="1 9">Belongs to the G-alpha family. G(s) subfamily.</text>
</comment>
<evidence type="ECO:0000256" key="3">
    <source>
        <dbReference type="ARBA" id="ARBA00022741"/>
    </source>
</evidence>
<dbReference type="InterPro" id="IPR001019">
    <property type="entry name" value="Gprotein_alpha_su"/>
</dbReference>
<dbReference type="AlphaFoldDB" id="A0A7R8W4P1"/>
<evidence type="ECO:0000256" key="7">
    <source>
        <dbReference type="PIRSR" id="PIRSR601019-1"/>
    </source>
</evidence>
<evidence type="ECO:0000256" key="8">
    <source>
        <dbReference type="PIRSR" id="PIRSR601019-2"/>
    </source>
</evidence>
<dbReference type="SUPFAM" id="SSF47895">
    <property type="entry name" value="Transducin (alpha subunit), insertion domain"/>
    <property type="match status" value="1"/>
</dbReference>
<keyword evidence="2 8" id="KW-0479">Metal-binding</keyword>
<dbReference type="GO" id="GO:0003924">
    <property type="term" value="F:GTPase activity"/>
    <property type="evidence" value="ECO:0007669"/>
    <property type="project" value="UniProtKB-UniRule"/>
</dbReference>
<dbReference type="SUPFAM" id="SSF52540">
    <property type="entry name" value="P-loop containing nucleoside triphosphate hydrolases"/>
    <property type="match status" value="1"/>
</dbReference>
<dbReference type="GO" id="GO:0007191">
    <property type="term" value="P:adenylate cyclase-activating dopamine receptor signaling pathway"/>
    <property type="evidence" value="ECO:0007669"/>
    <property type="project" value="TreeGrafter"/>
</dbReference>
<evidence type="ECO:0000256" key="4">
    <source>
        <dbReference type="ARBA" id="ARBA00022842"/>
    </source>
</evidence>
<feature type="binding site" evidence="8">
    <location>
        <position position="186"/>
    </location>
    <ligand>
        <name>Mg(2+)</name>
        <dbReference type="ChEBI" id="CHEBI:18420"/>
    </ligand>
</feature>
<feature type="region of interest" description="Disordered" evidence="10">
    <location>
        <begin position="1"/>
        <end position="21"/>
    </location>
</feature>
<comment type="subunit">
    <text evidence="9">G proteins are composed of 3 units; alpha, beta and gamma. The alpha chain contains the guanine nucleotide binding site.</text>
</comment>
<evidence type="ECO:0000256" key="6">
    <source>
        <dbReference type="ARBA" id="ARBA00023224"/>
    </source>
</evidence>
<comment type="function">
    <text evidence="9">Guanine nucleotide-binding proteins (G proteins) function as transducers in numerous signaling pathways controlled by G protein-coupled receptors (GPCRs).</text>
</comment>
<dbReference type="EMBL" id="OB660434">
    <property type="protein sequence ID" value="CAD7224756.1"/>
    <property type="molecule type" value="Genomic_DNA"/>
</dbReference>
<feature type="binding site" evidence="7">
    <location>
        <begin position="46"/>
        <end position="51"/>
    </location>
    <ligand>
        <name>GTP</name>
        <dbReference type="ChEBI" id="CHEBI:37565"/>
    </ligand>
</feature>
<name>A0A7R8W4P1_9CRUS</name>
<dbReference type="Pfam" id="PF00503">
    <property type="entry name" value="G-alpha"/>
    <property type="match status" value="1"/>
</dbReference>
<reference evidence="11" key="1">
    <citation type="submission" date="2020-11" db="EMBL/GenBank/DDBJ databases">
        <authorList>
            <person name="Tran Van P."/>
        </authorList>
    </citation>
    <scope>NUCLEOTIDE SEQUENCE</scope>
</reference>
<dbReference type="GO" id="GO:0005525">
    <property type="term" value="F:GTP binding"/>
    <property type="evidence" value="ECO:0007669"/>
    <property type="project" value="UniProtKB-UniRule"/>
</dbReference>
<dbReference type="FunFam" id="1.10.400.10:FF:000002">
    <property type="entry name" value="guanine nucleotide-binding protein G(Q) subunit alpha"/>
    <property type="match status" value="1"/>
</dbReference>
<dbReference type="PANTHER" id="PTHR10218:SF367">
    <property type="entry name" value="GUANINE NUCLEOTIDE-BINDING PROTEIN G(F) SUBUNIT ALPHA"/>
    <property type="match status" value="1"/>
</dbReference>
<keyword evidence="9" id="KW-0472">Membrane</keyword>
<feature type="binding site" evidence="8">
    <location>
        <position position="50"/>
    </location>
    <ligand>
        <name>Mg(2+)</name>
        <dbReference type="ChEBI" id="CHEBI:18420"/>
    </ligand>
</feature>
<dbReference type="GO" id="GO:0005737">
    <property type="term" value="C:cytoplasm"/>
    <property type="evidence" value="ECO:0007669"/>
    <property type="project" value="TreeGrafter"/>
</dbReference>
<keyword evidence="3 7" id="KW-0547">Nucleotide-binding</keyword>
<feature type="binding site" evidence="7">
    <location>
        <begin position="180"/>
        <end position="186"/>
    </location>
    <ligand>
        <name>GTP</name>
        <dbReference type="ChEBI" id="CHEBI:37565"/>
    </ligand>
</feature>
<dbReference type="GO" id="GO:0031683">
    <property type="term" value="F:G-protein beta/gamma-subunit complex binding"/>
    <property type="evidence" value="ECO:0007669"/>
    <property type="project" value="UniProtKB-UniRule"/>
</dbReference>
<evidence type="ECO:0000256" key="10">
    <source>
        <dbReference type="SAM" id="MobiDB-lite"/>
    </source>
</evidence>
<dbReference type="OrthoDB" id="5817230at2759"/>
<accession>A0A7R8W4P1</accession>
<feature type="binding site" evidence="7">
    <location>
        <begin position="155"/>
        <end position="156"/>
    </location>
    <ligand>
        <name>GTP</name>
        <dbReference type="ChEBI" id="CHEBI:37565"/>
    </ligand>
</feature>
<keyword evidence="9" id="KW-1003">Cell membrane</keyword>
<sequence>MGQCCAKSPSTEDEHHNSSDELPKEIQEFNKGGKNKLKILLLGAGESGKTTIMKQMKILHIQGFSKKERMEYVPVIRSNIFQAMSSIVKNMGSLDPPVELENSENREAFNTFLSLEDPSTGSELNEEIFDDIKLLWQDPGIQKAYARSNEYYLIDSAEFFLNRIDEIREENFVPDDQFILRSRRQTTGLQKIDFSLAVPKSSGGGHLNFSMCDVGGQRQERMKWIYGMEDIQIVLFLVSCAGFNMMLQEDSSTNRLEEALDLFRDMFENEFLMNAGFILFLNKQDLLKEKLENGAKMEEYFPEFVTYELAPEDIDKNEENREYLRARAFIKDKFMALTQPEMPVNETKPSTAVATKQRKFGMQESRNRENRQMSLFTVNYKRKKPDVYTHYTVATDTENINKVFLDVQSMIIKWNLEKMGMTV</sequence>
<evidence type="ECO:0000256" key="9">
    <source>
        <dbReference type="RuleBase" id="RU369121"/>
    </source>
</evidence>
<dbReference type="PRINTS" id="PR00443">
    <property type="entry name" value="GPROTEINAS"/>
</dbReference>
<dbReference type="GO" id="GO:0007606">
    <property type="term" value="P:sensory perception of chemical stimulus"/>
    <property type="evidence" value="ECO:0007669"/>
    <property type="project" value="TreeGrafter"/>
</dbReference>
<proteinExistence type="inferred from homology"/>
<dbReference type="PANTHER" id="PTHR10218">
    <property type="entry name" value="GTP-BINDING PROTEIN ALPHA SUBUNIT"/>
    <property type="match status" value="1"/>
</dbReference>
<dbReference type="PROSITE" id="PS51882">
    <property type="entry name" value="G_ALPHA"/>
    <property type="match status" value="1"/>
</dbReference>
<dbReference type="PRINTS" id="PR00318">
    <property type="entry name" value="GPROTEINA"/>
</dbReference>
<feature type="compositionally biased region" description="Basic and acidic residues" evidence="10">
    <location>
        <begin position="10"/>
        <end position="21"/>
    </location>
</feature>
<protein>
    <recommendedName>
        <fullName evidence="9">Guanine nucleotide-binding protein G(s) subunit alpha</fullName>
    </recommendedName>
    <alternativeName>
        <fullName evidence="9">Adenylate cyclase-stimulating G alpha protein</fullName>
    </alternativeName>
</protein>
<dbReference type="InterPro" id="IPR027417">
    <property type="entry name" value="P-loop_NTPase"/>
</dbReference>
<organism evidence="11">
    <name type="scientific">Cyprideis torosa</name>
    <dbReference type="NCBI Taxonomy" id="163714"/>
    <lineage>
        <taxon>Eukaryota</taxon>
        <taxon>Metazoa</taxon>
        <taxon>Ecdysozoa</taxon>
        <taxon>Arthropoda</taxon>
        <taxon>Crustacea</taxon>
        <taxon>Oligostraca</taxon>
        <taxon>Ostracoda</taxon>
        <taxon>Podocopa</taxon>
        <taxon>Podocopida</taxon>
        <taxon>Cytherocopina</taxon>
        <taxon>Cytheroidea</taxon>
        <taxon>Cytherideidae</taxon>
        <taxon>Cyprideis</taxon>
    </lineage>
</organism>
<evidence type="ECO:0000313" key="11">
    <source>
        <dbReference type="EMBL" id="CAD7224756.1"/>
    </source>
</evidence>
<keyword evidence="4 8" id="KW-0460">Magnesium</keyword>